<organism evidence="1 2">
    <name type="scientific">Xylaria arbuscula</name>
    <dbReference type="NCBI Taxonomy" id="114810"/>
    <lineage>
        <taxon>Eukaryota</taxon>
        <taxon>Fungi</taxon>
        <taxon>Dikarya</taxon>
        <taxon>Ascomycota</taxon>
        <taxon>Pezizomycotina</taxon>
        <taxon>Sordariomycetes</taxon>
        <taxon>Xylariomycetidae</taxon>
        <taxon>Xylariales</taxon>
        <taxon>Xylariaceae</taxon>
        <taxon>Xylaria</taxon>
    </lineage>
</organism>
<dbReference type="EMBL" id="JANPWZ010000015">
    <property type="protein sequence ID" value="KAJ3580308.1"/>
    <property type="molecule type" value="Genomic_DNA"/>
</dbReference>
<protein>
    <submittedName>
        <fullName evidence="1">Uncharacterized protein</fullName>
    </submittedName>
</protein>
<evidence type="ECO:0000313" key="1">
    <source>
        <dbReference type="EMBL" id="KAJ3580308.1"/>
    </source>
</evidence>
<comment type="caution">
    <text evidence="1">The sequence shown here is derived from an EMBL/GenBank/DDBJ whole genome shotgun (WGS) entry which is preliminary data.</text>
</comment>
<proteinExistence type="predicted"/>
<dbReference type="Proteomes" id="UP001148614">
    <property type="component" value="Unassembled WGS sequence"/>
</dbReference>
<reference evidence="1" key="1">
    <citation type="submission" date="2022-07" db="EMBL/GenBank/DDBJ databases">
        <title>Genome Sequence of Xylaria arbuscula.</title>
        <authorList>
            <person name="Buettner E."/>
        </authorList>
    </citation>
    <scope>NUCLEOTIDE SEQUENCE</scope>
    <source>
        <strain evidence="1">VT107</strain>
    </source>
</reference>
<evidence type="ECO:0000313" key="2">
    <source>
        <dbReference type="Proteomes" id="UP001148614"/>
    </source>
</evidence>
<name>A0A9W8NN70_9PEZI</name>
<gene>
    <name evidence="1" type="ORF">NPX13_g250</name>
</gene>
<keyword evidence="2" id="KW-1185">Reference proteome</keyword>
<accession>A0A9W8NN70</accession>
<dbReference type="AlphaFoldDB" id="A0A9W8NN70"/>
<sequence length="139" mass="15903">MPSDIYRVYIRFGKTNYVRFIASGSGYACSSDGLRLFNWIRDPANITRLQDRLQHVYERDENELMPLLSSIMRNGRGHMRPDRISQQRRGAMLAAMKRIRADFACVQTSVDTLDAISKAKGITIIPRVSPRKRSDGPGW</sequence>
<dbReference type="VEuPathDB" id="FungiDB:F4678DRAFT_104307"/>